<dbReference type="AlphaFoldDB" id="A0AA36EJP9"/>
<protein>
    <recommendedName>
        <fullName evidence="1">Separase-like TPR repeats region domain-containing protein</fullName>
    </recommendedName>
</protein>
<dbReference type="PANTHER" id="PTHR12792:SF0">
    <property type="entry name" value="SEPARIN"/>
    <property type="match status" value="1"/>
</dbReference>
<dbReference type="GO" id="GO:0051307">
    <property type="term" value="P:meiotic chromosome separation"/>
    <property type="evidence" value="ECO:0007669"/>
    <property type="project" value="TreeGrafter"/>
</dbReference>
<name>A0AA36EJP9_LACSI</name>
<reference evidence="2" key="1">
    <citation type="submission" date="2023-04" db="EMBL/GenBank/DDBJ databases">
        <authorList>
            <person name="Vijverberg K."/>
            <person name="Xiong W."/>
            <person name="Schranz E."/>
        </authorList>
    </citation>
    <scope>NUCLEOTIDE SEQUENCE</scope>
</reference>
<evidence type="ECO:0000313" key="3">
    <source>
        <dbReference type="Proteomes" id="UP001177003"/>
    </source>
</evidence>
<sequence>MEDSATITGSSILSKLQSSSDLSSIHYLFSSYLHPFTVIINKPKRQSKSSKINAEASATIQSLAKTFTSFLNKALNIIPTRLDETPKIEYCYAFELFEVYTICLSCLESVLSVLSSKPLSVQFHLIRLIHCYEDWGRYEDAQNEVLSELEYIGKISGEIGGNLNRGCDASQLCFKRSKQLISMVNEIQPWLRFVDACTYDRLHQLLAICLVWAHGLQCSFFIAG</sequence>
<dbReference type="Pfam" id="PF25110">
    <property type="entry name" value="TPR_ESP1"/>
    <property type="match status" value="1"/>
</dbReference>
<dbReference type="InterPro" id="IPR005314">
    <property type="entry name" value="Peptidase_C50"/>
</dbReference>
<dbReference type="PANTHER" id="PTHR12792">
    <property type="entry name" value="EXTRA SPINDLE POLES 1-RELATED"/>
    <property type="match status" value="1"/>
</dbReference>
<dbReference type="GO" id="GO:0004197">
    <property type="term" value="F:cysteine-type endopeptidase activity"/>
    <property type="evidence" value="ECO:0007669"/>
    <property type="project" value="InterPro"/>
</dbReference>
<dbReference type="GO" id="GO:0072686">
    <property type="term" value="C:mitotic spindle"/>
    <property type="evidence" value="ECO:0007669"/>
    <property type="project" value="TreeGrafter"/>
</dbReference>
<evidence type="ECO:0000259" key="1">
    <source>
        <dbReference type="Pfam" id="PF25110"/>
    </source>
</evidence>
<gene>
    <name evidence="2" type="ORF">LSALG_LOCUS34820</name>
</gene>
<dbReference type="InterPro" id="IPR056933">
    <property type="entry name" value="TPR_ESP1"/>
</dbReference>
<proteinExistence type="predicted"/>
<evidence type="ECO:0000313" key="2">
    <source>
        <dbReference type="EMBL" id="CAI9295900.1"/>
    </source>
</evidence>
<feature type="domain" description="Separase-like TPR repeats region" evidence="1">
    <location>
        <begin position="10"/>
        <end position="155"/>
    </location>
</feature>
<accession>A0AA36EJP9</accession>
<keyword evidence="3" id="KW-1185">Reference proteome</keyword>
<dbReference type="GO" id="GO:0005634">
    <property type="term" value="C:nucleus"/>
    <property type="evidence" value="ECO:0007669"/>
    <property type="project" value="InterPro"/>
</dbReference>
<organism evidence="2 3">
    <name type="scientific">Lactuca saligna</name>
    <name type="common">Willowleaf lettuce</name>
    <dbReference type="NCBI Taxonomy" id="75948"/>
    <lineage>
        <taxon>Eukaryota</taxon>
        <taxon>Viridiplantae</taxon>
        <taxon>Streptophyta</taxon>
        <taxon>Embryophyta</taxon>
        <taxon>Tracheophyta</taxon>
        <taxon>Spermatophyta</taxon>
        <taxon>Magnoliopsida</taxon>
        <taxon>eudicotyledons</taxon>
        <taxon>Gunneridae</taxon>
        <taxon>Pentapetalae</taxon>
        <taxon>asterids</taxon>
        <taxon>campanulids</taxon>
        <taxon>Asterales</taxon>
        <taxon>Asteraceae</taxon>
        <taxon>Cichorioideae</taxon>
        <taxon>Cichorieae</taxon>
        <taxon>Lactucinae</taxon>
        <taxon>Lactuca</taxon>
    </lineage>
</organism>
<dbReference type="Proteomes" id="UP001177003">
    <property type="component" value="Chromosome 8"/>
</dbReference>
<dbReference type="GO" id="GO:0005737">
    <property type="term" value="C:cytoplasm"/>
    <property type="evidence" value="ECO:0007669"/>
    <property type="project" value="TreeGrafter"/>
</dbReference>
<dbReference type="GO" id="GO:0006508">
    <property type="term" value="P:proteolysis"/>
    <property type="evidence" value="ECO:0007669"/>
    <property type="project" value="InterPro"/>
</dbReference>
<dbReference type="EMBL" id="OX465084">
    <property type="protein sequence ID" value="CAI9295900.1"/>
    <property type="molecule type" value="Genomic_DNA"/>
</dbReference>